<accession>A0A5E4M591</accession>
<sequence length="50" mass="5746">MAVWYISALPRGFFFLLQTHFHSPIRRRPGPIEEKRTTRLLGTPPPGIVS</sequence>
<organism evidence="2 3">
    <name type="scientific">Cinara cedri</name>
    <dbReference type="NCBI Taxonomy" id="506608"/>
    <lineage>
        <taxon>Eukaryota</taxon>
        <taxon>Metazoa</taxon>
        <taxon>Ecdysozoa</taxon>
        <taxon>Arthropoda</taxon>
        <taxon>Hexapoda</taxon>
        <taxon>Insecta</taxon>
        <taxon>Pterygota</taxon>
        <taxon>Neoptera</taxon>
        <taxon>Paraneoptera</taxon>
        <taxon>Hemiptera</taxon>
        <taxon>Sternorrhyncha</taxon>
        <taxon>Aphidomorpha</taxon>
        <taxon>Aphidoidea</taxon>
        <taxon>Aphididae</taxon>
        <taxon>Lachninae</taxon>
        <taxon>Cinara</taxon>
    </lineage>
</organism>
<keyword evidence="3" id="KW-1185">Reference proteome</keyword>
<dbReference type="EMBL" id="CABPRJ010000032">
    <property type="protein sequence ID" value="VVC26404.1"/>
    <property type="molecule type" value="Genomic_DNA"/>
</dbReference>
<evidence type="ECO:0000256" key="1">
    <source>
        <dbReference type="SAM" id="MobiDB-lite"/>
    </source>
</evidence>
<dbReference type="Proteomes" id="UP000325440">
    <property type="component" value="Unassembled WGS sequence"/>
</dbReference>
<protein>
    <submittedName>
        <fullName evidence="2">Uncharacterized protein</fullName>
    </submittedName>
</protein>
<name>A0A5E4M591_9HEMI</name>
<reference evidence="2 3" key="1">
    <citation type="submission" date="2019-08" db="EMBL/GenBank/DDBJ databases">
        <authorList>
            <person name="Alioto T."/>
            <person name="Alioto T."/>
            <person name="Gomez Garrido J."/>
        </authorList>
    </citation>
    <scope>NUCLEOTIDE SEQUENCE [LARGE SCALE GENOMIC DNA]</scope>
</reference>
<feature type="region of interest" description="Disordered" evidence="1">
    <location>
        <begin position="27"/>
        <end position="50"/>
    </location>
</feature>
<evidence type="ECO:0000313" key="3">
    <source>
        <dbReference type="Proteomes" id="UP000325440"/>
    </source>
</evidence>
<proteinExistence type="predicted"/>
<gene>
    <name evidence="2" type="ORF">CINCED_3A025028</name>
</gene>
<dbReference type="AlphaFoldDB" id="A0A5E4M591"/>
<evidence type="ECO:0000313" key="2">
    <source>
        <dbReference type="EMBL" id="VVC26404.1"/>
    </source>
</evidence>